<feature type="compositionally biased region" description="Acidic residues" evidence="1">
    <location>
        <begin position="73"/>
        <end position="87"/>
    </location>
</feature>
<protein>
    <submittedName>
        <fullName evidence="2">Uncharacterized protein</fullName>
    </submittedName>
</protein>
<feature type="compositionally biased region" description="Basic residues" evidence="1">
    <location>
        <begin position="31"/>
        <end position="45"/>
    </location>
</feature>
<sequence length="102" mass="11246">MVVRMRLAQGRRPPAWGGALSPPLRGTQARSARRAPRARGGRARGTRGGCAPWVDGGASADGGRRWWRREEREEGEEEQKEEEEEEPAGSQAWRSADGRPLA</sequence>
<dbReference type="Proteomes" id="UP001189429">
    <property type="component" value="Unassembled WGS sequence"/>
</dbReference>
<feature type="region of interest" description="Disordered" evidence="1">
    <location>
        <begin position="1"/>
        <end position="102"/>
    </location>
</feature>
<feature type="compositionally biased region" description="Basic and acidic residues" evidence="1">
    <location>
        <begin position="62"/>
        <end position="72"/>
    </location>
</feature>
<gene>
    <name evidence="2" type="ORF">PCOR1329_LOCUS80328</name>
</gene>
<organism evidence="2 3">
    <name type="scientific">Prorocentrum cordatum</name>
    <dbReference type="NCBI Taxonomy" id="2364126"/>
    <lineage>
        <taxon>Eukaryota</taxon>
        <taxon>Sar</taxon>
        <taxon>Alveolata</taxon>
        <taxon>Dinophyceae</taxon>
        <taxon>Prorocentrales</taxon>
        <taxon>Prorocentraceae</taxon>
        <taxon>Prorocentrum</taxon>
    </lineage>
</organism>
<name>A0ABN9XVU6_9DINO</name>
<evidence type="ECO:0000313" key="3">
    <source>
        <dbReference type="Proteomes" id="UP001189429"/>
    </source>
</evidence>
<comment type="caution">
    <text evidence="2">The sequence shown here is derived from an EMBL/GenBank/DDBJ whole genome shotgun (WGS) entry which is preliminary data.</text>
</comment>
<reference evidence="2" key="1">
    <citation type="submission" date="2023-10" db="EMBL/GenBank/DDBJ databases">
        <authorList>
            <person name="Chen Y."/>
            <person name="Shah S."/>
            <person name="Dougan E. K."/>
            <person name="Thang M."/>
            <person name="Chan C."/>
        </authorList>
    </citation>
    <scope>NUCLEOTIDE SEQUENCE [LARGE SCALE GENOMIC DNA]</scope>
</reference>
<keyword evidence="3" id="KW-1185">Reference proteome</keyword>
<accession>A0ABN9XVU6</accession>
<evidence type="ECO:0000256" key="1">
    <source>
        <dbReference type="SAM" id="MobiDB-lite"/>
    </source>
</evidence>
<dbReference type="EMBL" id="CAUYUJ010021375">
    <property type="protein sequence ID" value="CAK0904223.1"/>
    <property type="molecule type" value="Genomic_DNA"/>
</dbReference>
<evidence type="ECO:0000313" key="2">
    <source>
        <dbReference type="EMBL" id="CAK0904223.1"/>
    </source>
</evidence>
<proteinExistence type="predicted"/>